<dbReference type="AlphaFoldDB" id="A0A6L3Z4S5"/>
<comment type="caution">
    <text evidence="1">The sequence shown here is derived from an EMBL/GenBank/DDBJ whole genome shotgun (WGS) entry which is preliminary data.</text>
</comment>
<name>A0A6L3Z4S5_BRUAN</name>
<sequence>MATLDDQIAALEDAIATGAKKVIFHSGGTRREVEYHSLKEMREALNDLRSRNSGRSRIILAALD</sequence>
<reference evidence="1 2" key="1">
    <citation type="submission" date="2019-09" db="EMBL/GenBank/DDBJ databases">
        <title>Taxonomic organization of the family Brucellaceae based on a phylogenomic approach.</title>
        <authorList>
            <person name="Leclercq S."/>
            <person name="Cloeckaert A."/>
            <person name="Zygmunt M.S."/>
        </authorList>
    </citation>
    <scope>NUCLEOTIDE SEQUENCE [LARGE SCALE GENOMIC DNA]</scope>
    <source>
        <strain evidence="1 2">LMG 3313</strain>
    </source>
</reference>
<organism evidence="1 2">
    <name type="scientific">Brucella anthropi</name>
    <name type="common">Ochrobactrum anthropi</name>
    <dbReference type="NCBI Taxonomy" id="529"/>
    <lineage>
        <taxon>Bacteria</taxon>
        <taxon>Pseudomonadati</taxon>
        <taxon>Pseudomonadota</taxon>
        <taxon>Alphaproteobacteria</taxon>
        <taxon>Hyphomicrobiales</taxon>
        <taxon>Brucellaceae</taxon>
        <taxon>Brucella/Ochrobactrum group</taxon>
        <taxon>Brucella</taxon>
    </lineage>
</organism>
<evidence type="ECO:0000313" key="2">
    <source>
        <dbReference type="Proteomes" id="UP000481876"/>
    </source>
</evidence>
<proteinExistence type="predicted"/>
<dbReference type="EMBL" id="WBWS01000012">
    <property type="protein sequence ID" value="KAB2768619.1"/>
    <property type="molecule type" value="Genomic_DNA"/>
</dbReference>
<dbReference type="Proteomes" id="UP000481876">
    <property type="component" value="Unassembled WGS sequence"/>
</dbReference>
<gene>
    <name evidence="1" type="ORF">F9L04_13165</name>
</gene>
<evidence type="ECO:0000313" key="1">
    <source>
        <dbReference type="EMBL" id="KAB2768619.1"/>
    </source>
</evidence>
<protein>
    <submittedName>
        <fullName evidence="1">Uncharacterized protein</fullName>
    </submittedName>
</protein>
<accession>A0A6L3Z4S5</accession>
<dbReference type="NCBIfam" id="NF047331">
    <property type="entry name" value="phage_HTJ"/>
    <property type="match status" value="1"/>
</dbReference>
<dbReference type="RefSeq" id="WP_151663673.1">
    <property type="nucleotide sequence ID" value="NZ_WBWS01000012.1"/>
</dbReference>